<evidence type="ECO:0000313" key="2">
    <source>
        <dbReference type="Ensembl" id="ENSSSCP00000072877.1"/>
    </source>
</evidence>
<evidence type="ECO:0000313" key="3">
    <source>
        <dbReference type="Proteomes" id="UP000008227"/>
    </source>
</evidence>
<name>A0A5G2R6J8_PIG</name>
<evidence type="ECO:0000256" key="1">
    <source>
        <dbReference type="SAM" id="Phobius"/>
    </source>
</evidence>
<dbReference type="InParanoid" id="A0A5G2R6J8"/>
<keyword evidence="1" id="KW-0472">Membrane</keyword>
<reference evidence="3" key="1">
    <citation type="submission" date="2009-11" db="EMBL/GenBank/DDBJ databases">
        <authorList>
            <consortium name="Porcine genome sequencing project"/>
        </authorList>
    </citation>
    <scope>NUCLEOTIDE SEQUENCE [LARGE SCALE GENOMIC DNA]</scope>
    <source>
        <strain evidence="3">Duroc</strain>
    </source>
</reference>
<keyword evidence="1" id="KW-1133">Transmembrane helix</keyword>
<dbReference type="Proteomes" id="UP000008227">
    <property type="component" value="Chromosome X"/>
</dbReference>
<dbReference type="Bgee" id="ENSSSCG00000047266">
    <property type="expression patterns" value="Expressed in hindlimb bud and 7 other cell types or tissues"/>
</dbReference>
<proteinExistence type="predicted"/>
<keyword evidence="1" id="KW-0812">Transmembrane</keyword>
<dbReference type="AlphaFoldDB" id="A0A5G2R6J8"/>
<dbReference type="Ensembl" id="ENSSSCT00000073513.1">
    <property type="protein sequence ID" value="ENSSSCP00000072877.1"/>
    <property type="gene ID" value="ENSSSCG00000047266.1"/>
</dbReference>
<organism evidence="2 3">
    <name type="scientific">Sus scrofa</name>
    <name type="common">Pig</name>
    <dbReference type="NCBI Taxonomy" id="9823"/>
    <lineage>
        <taxon>Eukaryota</taxon>
        <taxon>Metazoa</taxon>
        <taxon>Chordata</taxon>
        <taxon>Craniata</taxon>
        <taxon>Vertebrata</taxon>
        <taxon>Euteleostomi</taxon>
        <taxon>Mammalia</taxon>
        <taxon>Eutheria</taxon>
        <taxon>Laurasiatheria</taxon>
        <taxon>Artiodactyla</taxon>
        <taxon>Suina</taxon>
        <taxon>Suidae</taxon>
        <taxon>Sus</taxon>
    </lineage>
</organism>
<keyword evidence="3" id="KW-1185">Reference proteome</keyword>
<protein>
    <submittedName>
        <fullName evidence="2">Uncharacterized protein</fullName>
    </submittedName>
</protein>
<reference evidence="2" key="3">
    <citation type="submission" date="2025-08" db="UniProtKB">
        <authorList>
            <consortium name="Ensembl"/>
        </authorList>
    </citation>
    <scope>IDENTIFICATION</scope>
</reference>
<reference evidence="2" key="2">
    <citation type="journal article" date="2020" name="Gigascience">
        <title>An improved pig reference genome sequence to enable pig genetics and genomics research.</title>
        <authorList>
            <person name="Warr A."/>
            <person name="Affara N."/>
            <person name="Aken B."/>
            <person name="Beiki H."/>
            <person name="Bickhart D.M."/>
            <person name="Billis K."/>
            <person name="Chow W."/>
            <person name="Eory L."/>
            <person name="Finlayson H.A."/>
            <person name="Flicek P."/>
            <person name="Giron C.G."/>
            <person name="Griffin D.K."/>
            <person name="Hall R."/>
            <person name="Hannum G."/>
            <person name="Hourlier T."/>
            <person name="Howe K."/>
            <person name="Hume D.A."/>
            <person name="Izuogu O."/>
            <person name="Kim K."/>
            <person name="Koren S."/>
            <person name="Liu H."/>
            <person name="Manchanda N."/>
            <person name="Martin F.J."/>
            <person name="Nonneman D.J."/>
            <person name="O'Connor R.E."/>
            <person name="Phillippy A.M."/>
            <person name="Rohrer G.A."/>
            <person name="Rosen B.D."/>
            <person name="Rund L.A."/>
            <person name="Sargent C.A."/>
            <person name="Schook L.B."/>
            <person name="Schroeder S.G."/>
            <person name="Schwartz A.S."/>
            <person name="Skinner B.M."/>
            <person name="Talbot R."/>
            <person name="Tseng E."/>
            <person name="Tuggle C.K."/>
            <person name="Watson M."/>
            <person name="Smith T.P.L."/>
            <person name="Archibald A.L."/>
        </authorList>
    </citation>
    <scope>NUCLEOTIDE SEQUENCE [LARGE SCALE GENOMIC DNA]</scope>
    <source>
        <strain evidence="2">Duroc</strain>
    </source>
</reference>
<sequence length="187" mass="21525">MPALSHVCDLHHSSQQYQILNLLSEARDQTCNLMVPSRIRFQCAIMGTPFLFFFWPHLWHMAMPPPGTESELQLQHTPQLQQHWNFNPFLFLISLLVYRNAFNFCVLILYPATLPNLLMSFRSFLEVSLGFSRYSIMPFANSDRFTFSFPVGIHFISFSSLTAIARTSKSIFNNSENGHPCLFPGLS</sequence>
<feature type="transmembrane region" description="Helical" evidence="1">
    <location>
        <begin position="145"/>
        <end position="165"/>
    </location>
</feature>
<accession>A0A5G2R6J8</accession>
<reference evidence="2" key="4">
    <citation type="submission" date="2025-09" db="UniProtKB">
        <authorList>
            <consortium name="Ensembl"/>
        </authorList>
    </citation>
    <scope>IDENTIFICATION</scope>
</reference>